<evidence type="ECO:0000313" key="3">
    <source>
        <dbReference type="Proteomes" id="UP000194236"/>
    </source>
</evidence>
<sequence length="70" mass="8039">MSKPTLYYHPFSGPCRTVSTVAKILNVDLELKKLDFQAKEHLSPEYLKLNPFHKVPTFVDSDGFVLDESR</sequence>
<dbReference type="SUPFAM" id="SSF52833">
    <property type="entry name" value="Thioredoxin-like"/>
    <property type="match status" value="1"/>
</dbReference>
<evidence type="ECO:0000259" key="1">
    <source>
        <dbReference type="PROSITE" id="PS50404"/>
    </source>
</evidence>
<feature type="domain" description="GST N-terminal" evidence="1">
    <location>
        <begin position="2"/>
        <end position="70"/>
    </location>
</feature>
<dbReference type="EMBL" id="MUJZ01026639">
    <property type="protein sequence ID" value="OTF78713.1"/>
    <property type="molecule type" value="Genomic_DNA"/>
</dbReference>
<dbReference type="PANTHER" id="PTHR43969:SF9">
    <property type="entry name" value="GLUTATHIONE S TRANSFERASE D10, ISOFORM A-RELATED"/>
    <property type="match status" value="1"/>
</dbReference>
<dbReference type="Gene3D" id="3.40.30.10">
    <property type="entry name" value="Glutaredoxin"/>
    <property type="match status" value="1"/>
</dbReference>
<reference evidence="2 3" key="1">
    <citation type="submission" date="2017-03" db="EMBL/GenBank/DDBJ databases">
        <title>Genome Survey of Euroglyphus maynei.</title>
        <authorList>
            <person name="Arlian L.G."/>
            <person name="Morgan M.S."/>
            <person name="Rider S.D."/>
        </authorList>
    </citation>
    <scope>NUCLEOTIDE SEQUENCE [LARGE SCALE GENOMIC DNA]</scope>
    <source>
        <strain evidence="2">Arlian Lab</strain>
        <tissue evidence="2">Whole body</tissue>
    </source>
</reference>
<dbReference type="AlphaFoldDB" id="A0A1Y3BFW5"/>
<proteinExistence type="predicted"/>
<keyword evidence="3" id="KW-1185">Reference proteome</keyword>
<name>A0A1Y3BFW5_EURMA</name>
<gene>
    <name evidence="2" type="ORF">BLA29_013268</name>
</gene>
<dbReference type="OrthoDB" id="6490010at2759"/>
<protein>
    <recommendedName>
        <fullName evidence="1">GST N-terminal domain-containing protein</fullName>
    </recommendedName>
</protein>
<organism evidence="2 3">
    <name type="scientific">Euroglyphus maynei</name>
    <name type="common">Mayne's house dust mite</name>
    <dbReference type="NCBI Taxonomy" id="6958"/>
    <lineage>
        <taxon>Eukaryota</taxon>
        <taxon>Metazoa</taxon>
        <taxon>Ecdysozoa</taxon>
        <taxon>Arthropoda</taxon>
        <taxon>Chelicerata</taxon>
        <taxon>Arachnida</taxon>
        <taxon>Acari</taxon>
        <taxon>Acariformes</taxon>
        <taxon>Sarcoptiformes</taxon>
        <taxon>Astigmata</taxon>
        <taxon>Psoroptidia</taxon>
        <taxon>Analgoidea</taxon>
        <taxon>Pyroglyphidae</taxon>
        <taxon>Pyroglyphinae</taxon>
        <taxon>Euroglyphus</taxon>
    </lineage>
</organism>
<dbReference type="InterPro" id="IPR036249">
    <property type="entry name" value="Thioredoxin-like_sf"/>
</dbReference>
<dbReference type="Pfam" id="PF02798">
    <property type="entry name" value="GST_N"/>
    <property type="match status" value="1"/>
</dbReference>
<dbReference type="PROSITE" id="PS50404">
    <property type="entry name" value="GST_NTER"/>
    <property type="match status" value="1"/>
</dbReference>
<dbReference type="PANTHER" id="PTHR43969">
    <property type="entry name" value="GLUTATHIONE S TRANSFERASE D10, ISOFORM A-RELATED"/>
    <property type="match status" value="1"/>
</dbReference>
<dbReference type="Proteomes" id="UP000194236">
    <property type="component" value="Unassembled WGS sequence"/>
</dbReference>
<comment type="caution">
    <text evidence="2">The sequence shown here is derived from an EMBL/GenBank/DDBJ whole genome shotgun (WGS) entry which is preliminary data.</text>
</comment>
<feature type="non-terminal residue" evidence="2">
    <location>
        <position position="70"/>
    </location>
</feature>
<dbReference type="InterPro" id="IPR004045">
    <property type="entry name" value="Glutathione_S-Trfase_N"/>
</dbReference>
<dbReference type="GO" id="GO:0006749">
    <property type="term" value="P:glutathione metabolic process"/>
    <property type="evidence" value="ECO:0007669"/>
    <property type="project" value="TreeGrafter"/>
</dbReference>
<evidence type="ECO:0000313" key="2">
    <source>
        <dbReference type="EMBL" id="OTF78713.1"/>
    </source>
</evidence>
<accession>A0A1Y3BFW5</accession>
<dbReference type="GO" id="GO:0004364">
    <property type="term" value="F:glutathione transferase activity"/>
    <property type="evidence" value="ECO:0007669"/>
    <property type="project" value="TreeGrafter"/>
</dbReference>